<reference evidence="2" key="2">
    <citation type="submission" date="2023-06" db="EMBL/GenBank/DDBJ databases">
        <authorList>
            <consortium name="Lawrence Berkeley National Laboratory"/>
            <person name="Haridas S."/>
            <person name="Hensen N."/>
            <person name="Bonometti L."/>
            <person name="Westerberg I."/>
            <person name="Brannstrom I.O."/>
            <person name="Guillou S."/>
            <person name="Cros-Aarteil S."/>
            <person name="Calhoun S."/>
            <person name="Kuo A."/>
            <person name="Mondo S."/>
            <person name="Pangilinan J."/>
            <person name="Riley R."/>
            <person name="Labutti K."/>
            <person name="Andreopoulos B."/>
            <person name="Lipzen A."/>
            <person name="Chen C."/>
            <person name="Yanf M."/>
            <person name="Daum C."/>
            <person name="Ng V."/>
            <person name="Clum A."/>
            <person name="Steindorff A."/>
            <person name="Ohm R."/>
            <person name="Martin F."/>
            <person name="Silar P."/>
            <person name="Natvig D."/>
            <person name="Lalanne C."/>
            <person name="Gautier V."/>
            <person name="Ament-Velasquez S.L."/>
            <person name="Kruys A."/>
            <person name="Hutchinson M.I."/>
            <person name="Powell A.J."/>
            <person name="Barry K."/>
            <person name="Miller A.N."/>
            <person name="Grigoriev I.V."/>
            <person name="Debuchy R."/>
            <person name="Gladieux P."/>
            <person name="Thoren M.H."/>
            <person name="Johannesson H."/>
        </authorList>
    </citation>
    <scope>NUCLEOTIDE SEQUENCE</scope>
    <source>
        <strain evidence="2">CBS 560.94</strain>
    </source>
</reference>
<evidence type="ECO:0000313" key="2">
    <source>
        <dbReference type="EMBL" id="KAK3355061.1"/>
    </source>
</evidence>
<name>A0AAE0JNX4_9PEZI</name>
<feature type="compositionally biased region" description="Polar residues" evidence="1">
    <location>
        <begin position="172"/>
        <end position="184"/>
    </location>
</feature>
<evidence type="ECO:0000256" key="1">
    <source>
        <dbReference type="SAM" id="MobiDB-lite"/>
    </source>
</evidence>
<sequence length="329" mass="36192">MALGSTAPCPFVRAIRFRDEVSQYRSATACPYASKANTATSEMCHSNGHLLALPSNTLDTCSTICLRVVKSETGLDLDRVQFTVGVIRQANAILKGIIKCEPRRDQQIMFRHPYLGAALLANGYRLRSGRLEVQPMSTCPGFGKEMQAPRIWVSSLIDYRDRAKVPSHPTRTDQSGESGESLNRGQEPAGWDPTAVVVFIVRFDTSMLVLLKAKLQPANSLVLGRWTRAENRIPSAWDQPGILTKQRSCFSRWGWGFPGSFSAFVVADHDSQEPELILSDTIVTVGLSTITTPISVSDQEDFSESGGRFITSEQIFDGTQFEICPSPAS</sequence>
<organism evidence="2 3">
    <name type="scientific">Neurospora tetraspora</name>
    <dbReference type="NCBI Taxonomy" id="94610"/>
    <lineage>
        <taxon>Eukaryota</taxon>
        <taxon>Fungi</taxon>
        <taxon>Dikarya</taxon>
        <taxon>Ascomycota</taxon>
        <taxon>Pezizomycotina</taxon>
        <taxon>Sordariomycetes</taxon>
        <taxon>Sordariomycetidae</taxon>
        <taxon>Sordariales</taxon>
        <taxon>Sordariaceae</taxon>
        <taxon>Neurospora</taxon>
    </lineage>
</organism>
<feature type="region of interest" description="Disordered" evidence="1">
    <location>
        <begin position="163"/>
        <end position="188"/>
    </location>
</feature>
<dbReference type="GeneID" id="87862519"/>
<gene>
    <name evidence="2" type="ORF">B0H65DRAFT_438340</name>
</gene>
<reference evidence="2" key="1">
    <citation type="journal article" date="2023" name="Mol. Phylogenet. Evol.">
        <title>Genome-scale phylogeny and comparative genomics of the fungal order Sordariales.</title>
        <authorList>
            <person name="Hensen N."/>
            <person name="Bonometti L."/>
            <person name="Westerberg I."/>
            <person name="Brannstrom I.O."/>
            <person name="Guillou S."/>
            <person name="Cros-Aarteil S."/>
            <person name="Calhoun S."/>
            <person name="Haridas S."/>
            <person name="Kuo A."/>
            <person name="Mondo S."/>
            <person name="Pangilinan J."/>
            <person name="Riley R."/>
            <person name="LaButti K."/>
            <person name="Andreopoulos B."/>
            <person name="Lipzen A."/>
            <person name="Chen C."/>
            <person name="Yan M."/>
            <person name="Daum C."/>
            <person name="Ng V."/>
            <person name="Clum A."/>
            <person name="Steindorff A."/>
            <person name="Ohm R.A."/>
            <person name="Martin F."/>
            <person name="Silar P."/>
            <person name="Natvig D.O."/>
            <person name="Lalanne C."/>
            <person name="Gautier V."/>
            <person name="Ament-Velasquez S.L."/>
            <person name="Kruys A."/>
            <person name="Hutchinson M.I."/>
            <person name="Powell A.J."/>
            <person name="Barry K."/>
            <person name="Miller A.N."/>
            <person name="Grigoriev I.V."/>
            <person name="Debuchy R."/>
            <person name="Gladieux P."/>
            <person name="Hiltunen Thoren M."/>
            <person name="Johannesson H."/>
        </authorList>
    </citation>
    <scope>NUCLEOTIDE SEQUENCE</scope>
    <source>
        <strain evidence="2">CBS 560.94</strain>
    </source>
</reference>
<dbReference type="EMBL" id="JAUEPP010000001">
    <property type="protein sequence ID" value="KAK3355061.1"/>
    <property type="molecule type" value="Genomic_DNA"/>
</dbReference>
<evidence type="ECO:0000313" key="3">
    <source>
        <dbReference type="Proteomes" id="UP001278500"/>
    </source>
</evidence>
<dbReference type="AlphaFoldDB" id="A0AAE0JNX4"/>
<protein>
    <submittedName>
        <fullName evidence="2">Uncharacterized protein</fullName>
    </submittedName>
</protein>
<keyword evidence="3" id="KW-1185">Reference proteome</keyword>
<dbReference type="RefSeq" id="XP_062686439.1">
    <property type="nucleotide sequence ID" value="XM_062825365.1"/>
</dbReference>
<proteinExistence type="predicted"/>
<accession>A0AAE0JNX4</accession>
<dbReference type="Proteomes" id="UP001278500">
    <property type="component" value="Unassembled WGS sequence"/>
</dbReference>
<comment type="caution">
    <text evidence="2">The sequence shown here is derived from an EMBL/GenBank/DDBJ whole genome shotgun (WGS) entry which is preliminary data.</text>
</comment>